<evidence type="ECO:0000256" key="1">
    <source>
        <dbReference type="PROSITE-ProRule" id="PRU00409"/>
    </source>
</evidence>
<accession>A0A2R4X3E3</accession>
<proteinExistence type="predicted"/>
<dbReference type="KEGG" id="harc:HARCEL1_11660"/>
<gene>
    <name evidence="3" type="ORF">HARCEL1_11660</name>
</gene>
<dbReference type="Gene3D" id="3.30.470.20">
    <property type="entry name" value="ATP-grasp fold, B domain"/>
    <property type="match status" value="1"/>
</dbReference>
<evidence type="ECO:0000313" key="4">
    <source>
        <dbReference type="Proteomes" id="UP000244727"/>
    </source>
</evidence>
<name>A0A2R4X3E3_9EURY</name>
<keyword evidence="4" id="KW-1185">Reference proteome</keyword>
<dbReference type="GO" id="GO:0046872">
    <property type="term" value="F:metal ion binding"/>
    <property type="evidence" value="ECO:0007669"/>
    <property type="project" value="InterPro"/>
</dbReference>
<dbReference type="GO" id="GO:0005524">
    <property type="term" value="F:ATP binding"/>
    <property type="evidence" value="ECO:0007669"/>
    <property type="project" value="UniProtKB-UniRule"/>
</dbReference>
<sequence>MTDSDRAAVVPAVGTPGSLSTIRSLGRAGVYTISVSEMSRPPSFSSRYCDATRAVPDPTADLAGYRDALLALAARGDVETIVPVREADVHVLASHREQFGAHIEPLWPDRETLDSVHDRLALTAAAERAGVATPETVPLDAIDDWDRERIVKARYALLTDRMGDVAPNTCRQPPTTQFLAPGETPDIEARVEQMGHVPVAQTYLDGPEFCLRALCVDGEAIVTSQKRLHRGYKYARGPSVYHEAVDDRALTAAGEALLAELDYTGLASVGFIRDEGRYRLLEINPRVPASIPVDIHAGVDYPRACWRLATGRAVDPAEYRPGTHSHLLRGELVHLHSVIREEYPLAKRPGIGATVGAIARSVLEHPNFDTLSRDDPRPFVRDALNVSRSMVPISR</sequence>
<dbReference type="Gene3D" id="3.40.50.20">
    <property type="match status" value="1"/>
</dbReference>
<keyword evidence="3" id="KW-0436">Ligase</keyword>
<keyword evidence="1" id="KW-0547">Nucleotide-binding</keyword>
<dbReference type="Proteomes" id="UP000244727">
    <property type="component" value="Chromosome"/>
</dbReference>
<evidence type="ECO:0000259" key="2">
    <source>
        <dbReference type="PROSITE" id="PS50975"/>
    </source>
</evidence>
<keyword evidence="1" id="KW-0067">ATP-binding</keyword>
<feature type="domain" description="ATP-grasp" evidence="2">
    <location>
        <begin position="114"/>
        <end position="310"/>
    </location>
</feature>
<protein>
    <submittedName>
        <fullName evidence="3">Carboxylate--amine ligase</fullName>
    </submittedName>
</protein>
<evidence type="ECO:0000313" key="3">
    <source>
        <dbReference type="EMBL" id="AWB28315.1"/>
    </source>
</evidence>
<reference evidence="3 4" key="1">
    <citation type="submission" date="2018-04" db="EMBL/GenBank/DDBJ databases">
        <title>Halococcoides cellulosivorans gen. nov., sp. nov., an extremely halophilic cellulose-utilizing haloarchaeon from hypersaline lakes.</title>
        <authorList>
            <person name="Sorokin D.Y."/>
            <person name="Toshchakov S.V."/>
            <person name="Samarov N.I."/>
            <person name="Korzhenkov A."/>
            <person name="Kublanov I.V."/>
        </authorList>
    </citation>
    <scope>NUCLEOTIDE SEQUENCE [LARGE SCALE GENOMIC DNA]</scope>
    <source>
        <strain evidence="3 4">HArcel1</strain>
    </source>
</reference>
<organism evidence="3 4">
    <name type="scientific">Halococcoides cellulosivorans</name>
    <dbReference type="NCBI Taxonomy" id="1679096"/>
    <lineage>
        <taxon>Archaea</taxon>
        <taxon>Methanobacteriati</taxon>
        <taxon>Methanobacteriota</taxon>
        <taxon>Stenosarchaea group</taxon>
        <taxon>Halobacteria</taxon>
        <taxon>Halobacteriales</taxon>
        <taxon>Haloarculaceae</taxon>
        <taxon>Halococcoides</taxon>
    </lineage>
</organism>
<dbReference type="AlphaFoldDB" id="A0A2R4X3E3"/>
<dbReference type="RefSeq" id="WP_108383763.1">
    <property type="nucleotide sequence ID" value="NZ_CP028858.1"/>
</dbReference>
<dbReference type="GO" id="GO:0016874">
    <property type="term" value="F:ligase activity"/>
    <property type="evidence" value="ECO:0007669"/>
    <property type="project" value="UniProtKB-KW"/>
</dbReference>
<dbReference type="InterPro" id="IPR011761">
    <property type="entry name" value="ATP-grasp"/>
</dbReference>
<dbReference type="Pfam" id="PF15632">
    <property type="entry name" value="ATPgrasp_Ter"/>
    <property type="match status" value="1"/>
</dbReference>
<dbReference type="GeneID" id="36513173"/>
<dbReference type="PROSITE" id="PS50975">
    <property type="entry name" value="ATP_GRASP"/>
    <property type="match status" value="1"/>
</dbReference>
<dbReference type="SUPFAM" id="SSF56059">
    <property type="entry name" value="Glutathione synthetase ATP-binding domain-like"/>
    <property type="match status" value="1"/>
</dbReference>
<dbReference type="EMBL" id="CP028858">
    <property type="protein sequence ID" value="AWB28315.1"/>
    <property type="molecule type" value="Genomic_DNA"/>
</dbReference>